<organism evidence="2 3">
    <name type="scientific">Phytophthora megakarya</name>
    <dbReference type="NCBI Taxonomy" id="4795"/>
    <lineage>
        <taxon>Eukaryota</taxon>
        <taxon>Sar</taxon>
        <taxon>Stramenopiles</taxon>
        <taxon>Oomycota</taxon>
        <taxon>Peronosporomycetes</taxon>
        <taxon>Peronosporales</taxon>
        <taxon>Peronosporaceae</taxon>
        <taxon>Phytophthora</taxon>
    </lineage>
</organism>
<feature type="coiled-coil region" evidence="1">
    <location>
        <begin position="5"/>
        <end position="75"/>
    </location>
</feature>
<sequence length="353" mass="41219">MVAFRQNKKTKQKLLKDEHRRLEREMKLFLEKLRAVAAQNSSDRDTGDKTMIESVRELVAERETLRRENIALREEIIRHEKFREVVLGARKAFTENEKSTLLPIDIQSGWRVHFDSDVPSFHFHPFTRNEFDSGMKQFSMELERNASSVSLVGNFLGWNVHRAPLITSLSNNNSVLSRVQLSKRVHCPLDAFLRLSYAKEKDLSPTIITPIEFSIHERYKVSTQFLQEFDQDSLVFVHNIPGRDEILRYFYFVRRAQRQLQDGRRKLALSMMIADSSSNKHSRESDELQNNIEWATEGGMSVSLTEVDETSIDIVCDRWADCHSKVHAEYMLIQWAQFANWWEQTVAPSSLLL</sequence>
<proteinExistence type="predicted"/>
<keyword evidence="3" id="KW-1185">Reference proteome</keyword>
<dbReference type="OrthoDB" id="122360at2759"/>
<protein>
    <submittedName>
        <fullName evidence="2">Uncharacterized protein</fullName>
    </submittedName>
</protein>
<comment type="caution">
    <text evidence="2">The sequence shown here is derived from an EMBL/GenBank/DDBJ whole genome shotgun (WGS) entry which is preliminary data.</text>
</comment>
<accession>A0A225VJY3</accession>
<dbReference type="Proteomes" id="UP000198211">
    <property type="component" value="Unassembled WGS sequence"/>
</dbReference>
<dbReference type="AlphaFoldDB" id="A0A225VJY3"/>
<dbReference type="EMBL" id="NBNE01004444">
    <property type="protein sequence ID" value="OWZ05414.1"/>
    <property type="molecule type" value="Genomic_DNA"/>
</dbReference>
<reference evidence="3" key="1">
    <citation type="submission" date="2017-03" db="EMBL/GenBank/DDBJ databases">
        <title>Phytopthora megakarya and P. palmivora, two closely related causual agents of cacao black pod achieved similar genome size and gene model numbers by different mechanisms.</title>
        <authorList>
            <person name="Ali S."/>
            <person name="Shao J."/>
            <person name="Larry D.J."/>
            <person name="Kronmiller B."/>
            <person name="Shen D."/>
            <person name="Strem M.D."/>
            <person name="Melnick R.L."/>
            <person name="Guiltinan M.J."/>
            <person name="Tyler B.M."/>
            <person name="Meinhardt L.W."/>
            <person name="Bailey B.A."/>
        </authorList>
    </citation>
    <scope>NUCLEOTIDE SEQUENCE [LARGE SCALE GENOMIC DNA]</scope>
    <source>
        <strain evidence="3">zdho120</strain>
    </source>
</reference>
<gene>
    <name evidence="2" type="ORF">PHMEG_00022500</name>
</gene>
<evidence type="ECO:0000256" key="1">
    <source>
        <dbReference type="SAM" id="Coils"/>
    </source>
</evidence>
<evidence type="ECO:0000313" key="3">
    <source>
        <dbReference type="Proteomes" id="UP000198211"/>
    </source>
</evidence>
<evidence type="ECO:0000313" key="2">
    <source>
        <dbReference type="EMBL" id="OWZ05414.1"/>
    </source>
</evidence>
<keyword evidence="1" id="KW-0175">Coiled coil</keyword>
<name>A0A225VJY3_9STRA</name>